<dbReference type="Proteomes" id="UP000298246">
    <property type="component" value="Unassembled WGS sequence"/>
</dbReference>
<proteinExistence type="predicted"/>
<feature type="transmembrane region" description="Helical" evidence="1">
    <location>
        <begin position="124"/>
        <end position="142"/>
    </location>
</feature>
<evidence type="ECO:0000313" key="2">
    <source>
        <dbReference type="EMBL" id="TFE91873.1"/>
    </source>
</evidence>
<reference evidence="2 3" key="1">
    <citation type="submission" date="2017-03" db="EMBL/GenBank/DDBJ databases">
        <title>Isolation of Levoglucosan Utilizing Bacteria.</title>
        <authorList>
            <person name="Arya A.S."/>
        </authorList>
    </citation>
    <scope>NUCLEOTIDE SEQUENCE [LARGE SCALE GENOMIC DNA]</scope>
    <source>
        <strain evidence="2 3">MEC069</strain>
    </source>
</reference>
<accession>A0A4Y8QAE8</accession>
<feature type="transmembrane region" description="Helical" evidence="1">
    <location>
        <begin position="33"/>
        <end position="57"/>
    </location>
</feature>
<keyword evidence="1" id="KW-0812">Transmembrane</keyword>
<protein>
    <submittedName>
        <fullName evidence="2">ABC transporter permease</fullName>
    </submittedName>
</protein>
<dbReference type="PANTHER" id="PTHR36833">
    <property type="entry name" value="SLR0610 PROTEIN-RELATED"/>
    <property type="match status" value="1"/>
</dbReference>
<gene>
    <name evidence="2" type="ORF">B5M42_01125</name>
</gene>
<sequence>MRLWWKECRRYAHIYGLFMKNSIISMMEYRVNFLFGMLIELGFLCIKLSYVYVIYRIGVQINGVSPDQILLFVGVYTIMAGLYSTFFYNNFVQLPEHVRTGTLDIMMTRPISLQFMSTLRTIDIGLAVPNVIGGLIMVAYGWHKAGVPLTAGHVIGFAGFILIGLALTYSVFLLPQLIAFWTIKTGGVNDLSNAMFDFNQMPMAIYHKTIQRAGTFVIPIFLITNLSPLYVLQQLDTAHLIWGLLAPVLFLLVVRGVWKLAIRSYTSASS</sequence>
<keyword evidence="1" id="KW-1133">Transmembrane helix</keyword>
<keyword evidence="3" id="KW-1185">Reference proteome</keyword>
<dbReference type="EMBL" id="MYFO01000001">
    <property type="protein sequence ID" value="TFE91873.1"/>
    <property type="molecule type" value="Genomic_DNA"/>
</dbReference>
<dbReference type="RefSeq" id="WP_134748803.1">
    <property type="nucleotide sequence ID" value="NZ_MYFO02000001.1"/>
</dbReference>
<feature type="transmembrane region" description="Helical" evidence="1">
    <location>
        <begin position="154"/>
        <end position="174"/>
    </location>
</feature>
<dbReference type="PANTHER" id="PTHR36833:SF2">
    <property type="entry name" value="SLR0610 PROTEIN"/>
    <property type="match status" value="1"/>
</dbReference>
<comment type="caution">
    <text evidence="2">The sequence shown here is derived from an EMBL/GenBank/DDBJ whole genome shotgun (WGS) entry which is preliminary data.</text>
</comment>
<keyword evidence="1" id="KW-0472">Membrane</keyword>
<feature type="transmembrane region" description="Helical" evidence="1">
    <location>
        <begin position="213"/>
        <end position="233"/>
    </location>
</feature>
<evidence type="ECO:0000256" key="1">
    <source>
        <dbReference type="SAM" id="Phobius"/>
    </source>
</evidence>
<name>A0A4Y8QAE8_9BACL</name>
<feature type="transmembrane region" description="Helical" evidence="1">
    <location>
        <begin position="239"/>
        <end position="258"/>
    </location>
</feature>
<dbReference type="AlphaFoldDB" id="A0A4Y8QAE8"/>
<dbReference type="Pfam" id="PF06182">
    <property type="entry name" value="ABC2_membrane_6"/>
    <property type="match status" value="1"/>
</dbReference>
<evidence type="ECO:0000313" key="3">
    <source>
        <dbReference type="Proteomes" id="UP000298246"/>
    </source>
</evidence>
<dbReference type="InterPro" id="IPR010390">
    <property type="entry name" value="ABC-2_transporter-like"/>
</dbReference>
<dbReference type="OrthoDB" id="3818833at2"/>
<organism evidence="2 3">
    <name type="scientific">Paenibacillus athensensis</name>
    <dbReference type="NCBI Taxonomy" id="1967502"/>
    <lineage>
        <taxon>Bacteria</taxon>
        <taxon>Bacillati</taxon>
        <taxon>Bacillota</taxon>
        <taxon>Bacilli</taxon>
        <taxon>Bacillales</taxon>
        <taxon>Paenibacillaceae</taxon>
        <taxon>Paenibacillus</taxon>
    </lineage>
</organism>
<feature type="transmembrane region" description="Helical" evidence="1">
    <location>
        <begin position="69"/>
        <end position="89"/>
    </location>
</feature>